<protein>
    <submittedName>
        <fullName evidence="2">Uncharacterized protein</fullName>
    </submittedName>
</protein>
<sequence length="197" mass="21791">LFEWLTFHRDAVLCMQYSGRTDVFGQQRSWTVVKCGMVCNATECFLPVEVALRCTHCTVASVRSRSVPLTQSPPTIRTPSKSLDVSKDHQKAPNSFRFDICTSALRLGKQPSADRAPFLPKRALINNIVSEYLKLMNFGSASGLDGVKVSHLREIGPHCLFKQDCNGRLSEVKPLNPHPKAFRLGTDGALDSISTVT</sequence>
<dbReference type="OrthoDB" id="5924225at2759"/>
<feature type="region of interest" description="Disordered" evidence="1">
    <location>
        <begin position="68"/>
        <end position="87"/>
    </location>
</feature>
<proteinExistence type="predicted"/>
<reference evidence="2 3" key="1">
    <citation type="submission" date="2015-01" db="EMBL/GenBank/DDBJ databases">
        <title>Evolution of Trichinella species and genotypes.</title>
        <authorList>
            <person name="Korhonen P.K."/>
            <person name="Edoardo P."/>
            <person name="Giuseppe L.R."/>
            <person name="Gasser R.B."/>
        </authorList>
    </citation>
    <scope>NUCLEOTIDE SEQUENCE [LARGE SCALE GENOMIC DNA]</scope>
    <source>
        <strain evidence="2">ISS2496</strain>
    </source>
</reference>
<keyword evidence="3" id="KW-1185">Reference proteome</keyword>
<feature type="non-terminal residue" evidence="2">
    <location>
        <position position="197"/>
    </location>
</feature>
<name>A0A0V0Z6A2_9BILA</name>
<dbReference type="Proteomes" id="UP000054783">
    <property type="component" value="Unassembled WGS sequence"/>
</dbReference>
<evidence type="ECO:0000313" key="3">
    <source>
        <dbReference type="Proteomes" id="UP000054783"/>
    </source>
</evidence>
<comment type="caution">
    <text evidence="2">The sequence shown here is derived from an EMBL/GenBank/DDBJ whole genome shotgun (WGS) entry which is preliminary data.</text>
</comment>
<evidence type="ECO:0000313" key="2">
    <source>
        <dbReference type="EMBL" id="KRY07610.1"/>
    </source>
</evidence>
<evidence type="ECO:0000256" key="1">
    <source>
        <dbReference type="SAM" id="MobiDB-lite"/>
    </source>
</evidence>
<accession>A0A0V0Z6A2</accession>
<dbReference type="EMBL" id="JYDQ01000433">
    <property type="protein sequence ID" value="KRY07610.1"/>
    <property type="molecule type" value="Genomic_DNA"/>
</dbReference>
<feature type="non-terminal residue" evidence="2">
    <location>
        <position position="1"/>
    </location>
</feature>
<gene>
    <name evidence="2" type="ORF">T12_15489</name>
</gene>
<feature type="compositionally biased region" description="Polar residues" evidence="1">
    <location>
        <begin position="68"/>
        <end position="83"/>
    </location>
</feature>
<organism evidence="2 3">
    <name type="scientific">Trichinella patagoniensis</name>
    <dbReference type="NCBI Taxonomy" id="990121"/>
    <lineage>
        <taxon>Eukaryota</taxon>
        <taxon>Metazoa</taxon>
        <taxon>Ecdysozoa</taxon>
        <taxon>Nematoda</taxon>
        <taxon>Enoplea</taxon>
        <taxon>Dorylaimia</taxon>
        <taxon>Trichinellida</taxon>
        <taxon>Trichinellidae</taxon>
        <taxon>Trichinella</taxon>
    </lineage>
</organism>
<dbReference type="AlphaFoldDB" id="A0A0V0Z6A2"/>